<dbReference type="Gene3D" id="3.80.10.10">
    <property type="entry name" value="Ribonuclease Inhibitor"/>
    <property type="match status" value="2"/>
</dbReference>
<keyword evidence="3" id="KW-0677">Repeat</keyword>
<protein>
    <submittedName>
        <fullName evidence="4">Uncharacterized protein</fullName>
    </submittedName>
</protein>
<dbReference type="PANTHER" id="PTHR24113:SF12">
    <property type="entry name" value="RAN GTPASE-ACTIVATING PROTEIN 1"/>
    <property type="match status" value="1"/>
</dbReference>
<dbReference type="InterPro" id="IPR032675">
    <property type="entry name" value="LRR_dom_sf"/>
</dbReference>
<dbReference type="PANTHER" id="PTHR24113">
    <property type="entry name" value="RAN GTPASE-ACTIVATING PROTEIN 1"/>
    <property type="match status" value="1"/>
</dbReference>
<dbReference type="GO" id="GO:0005096">
    <property type="term" value="F:GTPase activator activity"/>
    <property type="evidence" value="ECO:0007669"/>
    <property type="project" value="UniProtKB-KW"/>
</dbReference>
<dbReference type="GO" id="GO:0031267">
    <property type="term" value="F:small GTPase binding"/>
    <property type="evidence" value="ECO:0007669"/>
    <property type="project" value="TreeGrafter"/>
</dbReference>
<dbReference type="SUPFAM" id="SSF52047">
    <property type="entry name" value="RNI-like"/>
    <property type="match status" value="1"/>
</dbReference>
<evidence type="ECO:0000256" key="1">
    <source>
        <dbReference type="ARBA" id="ARBA00022468"/>
    </source>
</evidence>
<evidence type="ECO:0000313" key="4">
    <source>
        <dbReference type="EMBL" id="OAE28593.1"/>
    </source>
</evidence>
<dbReference type="GO" id="GO:0005829">
    <property type="term" value="C:cytosol"/>
    <property type="evidence" value="ECO:0007669"/>
    <property type="project" value="TreeGrafter"/>
</dbReference>
<dbReference type="GO" id="GO:0006913">
    <property type="term" value="P:nucleocytoplasmic transport"/>
    <property type="evidence" value="ECO:0007669"/>
    <property type="project" value="TreeGrafter"/>
</dbReference>
<evidence type="ECO:0000313" key="5">
    <source>
        <dbReference type="Proteomes" id="UP000077202"/>
    </source>
</evidence>
<dbReference type="AlphaFoldDB" id="A0A176W793"/>
<keyword evidence="1" id="KW-0343">GTPase activation</keyword>
<name>A0A176W793_MARPO</name>
<comment type="caution">
    <text evidence="4">The sequence shown here is derived from an EMBL/GenBank/DDBJ whole genome shotgun (WGS) entry which is preliminary data.</text>
</comment>
<dbReference type="GO" id="GO:0005634">
    <property type="term" value="C:nucleus"/>
    <property type="evidence" value="ECO:0007669"/>
    <property type="project" value="TreeGrafter"/>
</dbReference>
<dbReference type="Proteomes" id="UP000077202">
    <property type="component" value="Unassembled WGS sequence"/>
</dbReference>
<dbReference type="InterPro" id="IPR027038">
    <property type="entry name" value="RanGap"/>
</dbReference>
<gene>
    <name evidence="4" type="ORF">AXG93_2175s1770</name>
</gene>
<evidence type="ECO:0000256" key="2">
    <source>
        <dbReference type="ARBA" id="ARBA00022614"/>
    </source>
</evidence>
<reference evidence="4" key="1">
    <citation type="submission" date="2016-03" db="EMBL/GenBank/DDBJ databases">
        <title>Mechanisms controlling the formation of the plant cell surface in tip-growing cells are functionally conserved among land plants.</title>
        <authorList>
            <person name="Honkanen S."/>
            <person name="Jones V.A."/>
            <person name="Morieri G."/>
            <person name="Champion C."/>
            <person name="Hetherington A.J."/>
            <person name="Kelly S."/>
            <person name="Saint-Marcoux D."/>
            <person name="Proust H."/>
            <person name="Prescott H."/>
            <person name="Dolan L."/>
        </authorList>
    </citation>
    <scope>NUCLEOTIDE SEQUENCE [LARGE SCALE GENOMIC DNA]</scope>
    <source>
        <tissue evidence="4">Whole gametophyte</tissue>
    </source>
</reference>
<organism evidence="4 5">
    <name type="scientific">Marchantia polymorpha subsp. ruderalis</name>
    <dbReference type="NCBI Taxonomy" id="1480154"/>
    <lineage>
        <taxon>Eukaryota</taxon>
        <taxon>Viridiplantae</taxon>
        <taxon>Streptophyta</taxon>
        <taxon>Embryophyta</taxon>
        <taxon>Marchantiophyta</taxon>
        <taxon>Marchantiopsida</taxon>
        <taxon>Marchantiidae</taxon>
        <taxon>Marchantiales</taxon>
        <taxon>Marchantiaceae</taxon>
        <taxon>Marchantia</taxon>
    </lineage>
</organism>
<keyword evidence="5" id="KW-1185">Reference proteome</keyword>
<dbReference type="EMBL" id="LVLJ01001709">
    <property type="protein sequence ID" value="OAE28593.1"/>
    <property type="molecule type" value="Genomic_DNA"/>
</dbReference>
<keyword evidence="2" id="KW-0433">Leucine-rich repeat</keyword>
<proteinExistence type="predicted"/>
<accession>A0A176W793</accession>
<sequence length="468" mass="51686">MASSSKSPSNTDGKNELCQLLQWTADNYSKNAKLGFQAPIIQELERQTCIRISHIADDGLAILGRVLQQHACPNLKSVVIIECRLEKMGIVEFCRALAVGNLSGLEALSVQDNRMGDMELIAIAGALGSGKCFTLKRLYLGSDRDIFQTEGAQSMAEVLESGHLPLLEDLSVRGVEEEDGMLAIFRALEARKVAGLKSLDFQGCAIRLGAVSVLARALQFSPHFCGLIKLDLSGCRTMGDDEVIALSQALRSRNMVHLWCLGLANLTMGERGFLEIASLLKAGHLPGLQYLYATDCDNTETSARALIEAYCENTSLVVDMTVDWPSWTFHNDAHDLMVRNEALLEQQHTIACGKDLHRARDRDRSVDTSLVEFDEHRSRPSSSVLFLIKKFRVSRWKISQMLSSIKKCLGRKRGEMYKDLHRFGSSISTQLASTALHSTFLWPYQGSSMRSGIPYSEVPMLALAASLA</sequence>
<evidence type="ECO:0000256" key="3">
    <source>
        <dbReference type="ARBA" id="ARBA00022737"/>
    </source>
</evidence>
<dbReference type="GO" id="GO:0048471">
    <property type="term" value="C:perinuclear region of cytoplasm"/>
    <property type="evidence" value="ECO:0007669"/>
    <property type="project" value="TreeGrafter"/>
</dbReference>